<feature type="region of interest" description="Disordered" evidence="2">
    <location>
        <begin position="646"/>
        <end position="688"/>
    </location>
</feature>
<evidence type="ECO:0000259" key="3">
    <source>
        <dbReference type="Pfam" id="PF07539"/>
    </source>
</evidence>
<dbReference type="PANTHER" id="PTHR17695:SF11">
    <property type="entry name" value="SMALL SUBUNIT PROCESSOME COMPONENT 20 HOMOLOG"/>
    <property type="match status" value="1"/>
</dbReference>
<feature type="compositionally biased region" description="Acidic residues" evidence="2">
    <location>
        <begin position="1876"/>
        <end position="1894"/>
    </location>
</feature>
<feature type="region of interest" description="Disordered" evidence="2">
    <location>
        <begin position="878"/>
        <end position="930"/>
    </location>
</feature>
<evidence type="ECO:0000256" key="2">
    <source>
        <dbReference type="SAM" id="MobiDB-lite"/>
    </source>
</evidence>
<feature type="region of interest" description="Disordered" evidence="2">
    <location>
        <begin position="1859"/>
        <end position="1894"/>
    </location>
</feature>
<keyword evidence="7" id="KW-1185">Reference proteome</keyword>
<evidence type="ECO:0000256" key="1">
    <source>
        <dbReference type="PROSITE-ProRule" id="PRU00103"/>
    </source>
</evidence>
<feature type="domain" description="U3 small nucleolar RNA-associated protein 20" evidence="4">
    <location>
        <begin position="1937"/>
        <end position="2152"/>
    </location>
</feature>
<dbReference type="GO" id="GO:0032040">
    <property type="term" value="C:small-subunit processome"/>
    <property type="evidence" value="ECO:0007669"/>
    <property type="project" value="TreeGrafter"/>
</dbReference>
<dbReference type="Proteomes" id="UP001489004">
    <property type="component" value="Unassembled WGS sequence"/>
</dbReference>
<dbReference type="EMBL" id="JALJOR010000004">
    <property type="protein sequence ID" value="KAK9818396.1"/>
    <property type="molecule type" value="Genomic_DNA"/>
</dbReference>
<feature type="domain" description="U3 small nucleolar RNA-associated protein 20 N-terminal" evidence="3">
    <location>
        <begin position="942"/>
        <end position="1671"/>
    </location>
</feature>
<feature type="region of interest" description="Disordered" evidence="2">
    <location>
        <begin position="1205"/>
        <end position="1230"/>
    </location>
</feature>
<dbReference type="Pfam" id="PF20416">
    <property type="entry name" value="UTP20"/>
    <property type="match status" value="1"/>
</dbReference>
<evidence type="ECO:0000259" key="5">
    <source>
        <dbReference type="Pfam" id="PF23099"/>
    </source>
</evidence>
<feature type="repeat" description="HEAT" evidence="1">
    <location>
        <begin position="2433"/>
        <end position="2471"/>
    </location>
</feature>
<protein>
    <submittedName>
        <fullName evidence="6">Uncharacterized protein</fullName>
    </submittedName>
</protein>
<dbReference type="InterPro" id="IPR021133">
    <property type="entry name" value="HEAT_type_2"/>
</dbReference>
<dbReference type="InterPro" id="IPR011430">
    <property type="entry name" value="UTP20_N"/>
</dbReference>
<dbReference type="InterPro" id="IPR057525">
    <property type="entry name" value="UTP20_C"/>
</dbReference>
<comment type="caution">
    <text evidence="6">The sequence shown here is derived from an EMBL/GenBank/DDBJ whole genome shotgun (WGS) entry which is preliminary data.</text>
</comment>
<dbReference type="Gene3D" id="1.25.10.10">
    <property type="entry name" value="Leucine-rich Repeat Variant"/>
    <property type="match status" value="4"/>
</dbReference>
<feature type="compositionally biased region" description="Basic residues" evidence="2">
    <location>
        <begin position="2888"/>
        <end position="2897"/>
    </location>
</feature>
<evidence type="ECO:0000259" key="4">
    <source>
        <dbReference type="Pfam" id="PF20416"/>
    </source>
</evidence>
<feature type="compositionally biased region" description="Low complexity" evidence="2">
    <location>
        <begin position="2699"/>
        <end position="2715"/>
    </location>
</feature>
<dbReference type="PROSITE" id="PS50077">
    <property type="entry name" value="HEAT_REPEAT"/>
    <property type="match status" value="1"/>
</dbReference>
<feature type="region of interest" description="Disordered" evidence="2">
    <location>
        <begin position="2888"/>
        <end position="2921"/>
    </location>
</feature>
<feature type="domain" description="U3 small nucleolar RNA-associated protein 20 C-terminal" evidence="5">
    <location>
        <begin position="2778"/>
        <end position="2900"/>
    </location>
</feature>
<accession>A0AAW1PXE7</accession>
<dbReference type="Pfam" id="PF23099">
    <property type="entry name" value="UTP20_C"/>
    <property type="match status" value="1"/>
</dbReference>
<dbReference type="SUPFAM" id="SSF48371">
    <property type="entry name" value="ARM repeat"/>
    <property type="match status" value="2"/>
</dbReference>
<gene>
    <name evidence="6" type="ORF">WJX72_012002</name>
</gene>
<feature type="region of interest" description="Disordered" evidence="2">
    <location>
        <begin position="1305"/>
        <end position="1327"/>
    </location>
</feature>
<sequence length="2921" mass="312433">MSDSDNYDELHPPPKRQKRFTFKTFAQRVSEVDVDVYRRLATVRAEPLPGSSSFLQEELTKWRELNSAADFLDVARSVNPLVQTLPQLLHHKDQVADILLRSLHIGALLSLDAILALLAALSRDLQADFVPYVPRVATSLADLIEEGGDRQPELLEHVFTCLSSICKHLVKPLSADLPRVLQQTGRLRYSGVEYVRALAAQSVGFLFRHASVPALRSGVRALLAEHALRPSEERTDGAGHLLAESVSSIANGLHSRARLVLELVLQEDLLSPDDFKSNKDNRAVPGLTAEVLRARAAAVASAALHHLLEHVRRGKCAMLWDAVLHEAYSRVGDFEAAFQEGDTSSQCREARIRVARGVAAVAQLVEFHRGSRVEDYQPLLELAGRLAIVYGHSKDVGASEGFSALSRVAPTWSLAFSAPPPAERLPFIRALITPPGGGLPVARLFGPQMLAGVGQVVLGSKGAQELEAALPLLLDICAALRPVGAVGFGGVPVILTAQQIGVQLAAHCAPHACENASQMAELCDKLMRAAEAARGDPSIAQDALFLYCQAAQQKATVLLSHDKPALHAMVPGCLDVLRAHPTSYQAIVMAGEVASAAKDAGMALPVSKLKALLPLLQANLAHPAQPLRRATLRLLCCYEQPPLPLNTDADQPAQRSSKASKAGKAGKPSKADQPGGSGGPLGSSAADPNAKRSEIFECWLHIESQTCSIENGRQAAVTIGRMSSQIEYGRVPQSQIEPLVLSLLGAMHIRFSMLWKPCADAVGMALAKHAASAWPLILSQLTAAQAAFLAGERKASHSPPPAAECEPEEVVLTLLERYSAALAAGSAAAGGGSTDASVRLAHLIKAMAAAPSHIMEARSKEWVPVFLAYIHAKTVRDEAQQEQDASACHPTDQLDHTDHPDEQAAAAAPAEEDADIGDAAVDPAGDNGGDGEAAVGMRVGAKAWRAHLKEWLGFAAGIKGSRGMHRADDVQRAVALQLMDMEPGVQQAALQCLKVFKLPYLTPAIMERLLRLASDATLREELTGFPLPADVEGAIPAEHRAGAIPVMVRLLWPKMRKRSGRLAGKGAPGSARAAILNFLAGLEALELRPLVELFLQPVSTAFIGAAGPSTSVVGLFDQPCWVAHTGAQDGDWWFAHLDRQALANLPLRQKLGFLNAADDLLKHLGHKLLPYLPEMLAILLCLLEHANAPLLGAAEQRALPAAPAVPAPGAVQGDQHAEQGAAARQPGQEGGKEVRALSLRLVAQMLERFPDGCDFNVFWPRFFPVVEPLMARLPVEVSADRAPPLLECAAAMAASRHLAGVLADRPSLRGEPGDAPPGADKAPGSWAAGQSLGSRLMQSVIAALAAPNCAEPSRQASLGVIESLLDLDEPSHTLILLPHTEALLEALKAIVATVGGSAGAGTQRGKNAKLLRKTGQGGGQPSGPKRGTAMRALAVLERLAEHVGDAAVGGKLADALLPLLQQKPNKRAKASNDELVAIRTLHVLATVWTRLATAEAGPVAPEPVLWRYVEVLAPQAGSLSSQEARKSLGLALKALAGLLPALEASANLVADLNAMSTREVDELDYDARLAAYAQLLPSTWAGFGRLEALPLLHHCLHDLRNADDLALRHAAAQALARFVEAAAGAAGAAGAAREWTVKASPGAGDGRPEDGLVVLVQRVLFPQIKKALASSNLAVRQEHVGLLRSLVLTFPAWFADLQALTDADPEVDFFNNVAHLQLHRRSRALQRLSKVIRAGEGQAGLSVSSLLGIAMPLLQQFIVEGKGAEASGHEMKEIDRDREANVVDAAVTALGAVARQLPWVQYQQLLNQFLRIMKRLADSSKAIIRAVCAIIDAFHFTLPPKDPPADEAALPSAAAKPALAATAAQALPPPPTADASPDEPDEDQDQDQDQTDEDATGAALALTPQGPAMDTASAEEVQSALVRRVLPALQEQLIRDGEVVRAPVALAMVKLLKLLPRKAERLALPKVLQGVANLLRQRLQRIRDDARSILVAMVAELGSEYLSFALQVLSAALPARGYTAHVLGYTVHAVLDSLAKGAEAGALDDCLQQVLPLMEADLFGDVADAKEAAEFAGAYKEAKKCRAYDTYQLLARMVTFRTHIGLLLSSVRVHLGEASNPKIRAKLAQMLQSAVRGIQANPSAGPEDVLVFVHSALEGGLAAEEDAQAAARQKAEAALRRDDKPAEVDAAALHEHMLVEFALTLLHSGLKKGSLGGRSPQALAMLDPLLPLLVRAMKSRHATSVSLALRSLAFLVPLALPGLPRAGPEAGKGITSLLQRITKTSHPIAQDCFKLLAALLRECRAYKPTTPQLRYLLGWAFTDLEEAEGRQTAFSLLKAILGRKLVVPEVYDLMGKVQELMIKSQSASIRQLCSSVFLQFLLDYPLGEKRLQQHLQFIVTNLAYEHESGREAALDMLQTVIVKFPDALVDQWAEVFFLPLVTRLVNDQSNKCRASVGAAIKTLLQRVGPVQLDKLAQYCVEWLGVQDTRLRRAAAQTLGFLVEVEREKVARRVPEVLARLLPLLQSHSAASAHSSSTAADDDGDNEYPAVAKSWQEAYYGLLFVEKVLASAPAQVGWQAGETVRQLWQAVSALLLHRHLWVRKAAARLMGLAFANVKLAGGLLSQQEGAAGRLAFLFYRQLESEAADEALMSQAVKCLVFLAADMYAYDSQRGAVPEAVVVPPDSNGLHAELLLPDGTLPLANGNGAAHSPAASAGAGEALDEGQHPDQDLDRDQDQDQAAAGEAEDDEAVDDGEGEQGDGGLSLHGLVRRVAKLADDRSYNRQQQRMAALRFTAALASRLGAPPILAYLPPLMRPLFRITESAAPNRDDVKLLTEEVIAHLRGVAGGDALINAFNVARRSVTTTRTERKRKQALQVLADPEAAAQQKLRKQARRAAGRKRKSEEMNRLRTAGIAVKNKRRDRAV</sequence>
<feature type="compositionally biased region" description="Basic and acidic residues" evidence="2">
    <location>
        <begin position="2719"/>
        <end position="2732"/>
    </location>
</feature>
<evidence type="ECO:0000313" key="7">
    <source>
        <dbReference type="Proteomes" id="UP001489004"/>
    </source>
</evidence>
<name>A0AAW1PXE7_9CHLO</name>
<feature type="region of interest" description="Disordered" evidence="2">
    <location>
        <begin position="2699"/>
        <end position="2760"/>
    </location>
</feature>
<dbReference type="InterPro" id="IPR011989">
    <property type="entry name" value="ARM-like"/>
</dbReference>
<dbReference type="InterPro" id="IPR052575">
    <property type="entry name" value="SSU_processome_comp_20"/>
</dbReference>
<dbReference type="InterPro" id="IPR016024">
    <property type="entry name" value="ARM-type_fold"/>
</dbReference>
<reference evidence="6 7" key="1">
    <citation type="journal article" date="2024" name="Nat. Commun.">
        <title>Phylogenomics reveals the evolutionary origins of lichenization in chlorophyte algae.</title>
        <authorList>
            <person name="Puginier C."/>
            <person name="Libourel C."/>
            <person name="Otte J."/>
            <person name="Skaloud P."/>
            <person name="Haon M."/>
            <person name="Grisel S."/>
            <person name="Petersen M."/>
            <person name="Berrin J.G."/>
            <person name="Delaux P.M."/>
            <person name="Dal Grande F."/>
            <person name="Keller J."/>
        </authorList>
    </citation>
    <scope>NUCLEOTIDE SEQUENCE [LARGE SCALE GENOMIC DNA]</scope>
    <source>
        <strain evidence="6 7">SAG 2043</strain>
    </source>
</reference>
<feature type="compositionally biased region" description="Acidic residues" evidence="2">
    <location>
        <begin position="2740"/>
        <end position="2754"/>
    </location>
</feature>
<proteinExistence type="predicted"/>
<feature type="compositionally biased region" description="Low complexity" evidence="2">
    <location>
        <begin position="656"/>
        <end position="674"/>
    </location>
</feature>
<dbReference type="PANTHER" id="PTHR17695">
    <property type="entry name" value="SMALL SUBUNIT PROCESSOME COMPONENT 20 HOMOLOG"/>
    <property type="match status" value="1"/>
</dbReference>
<evidence type="ECO:0000313" key="6">
    <source>
        <dbReference type="EMBL" id="KAK9818396.1"/>
    </source>
</evidence>
<dbReference type="InterPro" id="IPR046523">
    <property type="entry name" value="UTP20_dom"/>
</dbReference>
<dbReference type="GO" id="GO:0030686">
    <property type="term" value="C:90S preribosome"/>
    <property type="evidence" value="ECO:0007669"/>
    <property type="project" value="TreeGrafter"/>
</dbReference>
<feature type="compositionally biased region" description="Basic and acidic residues" evidence="2">
    <location>
        <begin position="892"/>
        <end position="902"/>
    </location>
</feature>
<organism evidence="6 7">
    <name type="scientific">[Myrmecia] bisecta</name>
    <dbReference type="NCBI Taxonomy" id="41462"/>
    <lineage>
        <taxon>Eukaryota</taxon>
        <taxon>Viridiplantae</taxon>
        <taxon>Chlorophyta</taxon>
        <taxon>core chlorophytes</taxon>
        <taxon>Trebouxiophyceae</taxon>
        <taxon>Trebouxiales</taxon>
        <taxon>Trebouxiaceae</taxon>
        <taxon>Myrmecia</taxon>
    </lineage>
</organism>
<dbReference type="Pfam" id="PF07539">
    <property type="entry name" value="UTP20_N"/>
    <property type="match status" value="1"/>
</dbReference>